<evidence type="ECO:0000256" key="1">
    <source>
        <dbReference type="ARBA" id="ARBA00004123"/>
    </source>
</evidence>
<dbReference type="InterPro" id="IPR051219">
    <property type="entry name" value="Heterochromatin_chromo-domain"/>
</dbReference>
<dbReference type="InterPro" id="IPR016197">
    <property type="entry name" value="Chromo-like_dom_sf"/>
</dbReference>
<dbReference type="PROSITE" id="PS50013">
    <property type="entry name" value="CHROMO_2"/>
    <property type="match status" value="2"/>
</dbReference>
<dbReference type="SMART" id="SM00298">
    <property type="entry name" value="CHROMO"/>
    <property type="match status" value="2"/>
</dbReference>
<accession>A0A1D2M2N8</accession>
<comment type="caution">
    <text evidence="5">The sequence shown here is derived from an EMBL/GenBank/DDBJ whole genome shotgun (WGS) entry which is preliminary data.</text>
</comment>
<comment type="subcellular location">
    <subcellularLocation>
        <location evidence="1">Nucleus</location>
    </subcellularLocation>
</comment>
<dbReference type="GO" id="GO:0005694">
    <property type="term" value="C:chromosome"/>
    <property type="evidence" value="ECO:0007669"/>
    <property type="project" value="UniProtKB-ARBA"/>
</dbReference>
<keyword evidence="2" id="KW-0539">Nucleus</keyword>
<evidence type="ECO:0000256" key="2">
    <source>
        <dbReference type="ARBA" id="ARBA00023242"/>
    </source>
</evidence>
<reference evidence="5 6" key="1">
    <citation type="journal article" date="2016" name="Genome Biol. Evol.">
        <title>Gene Family Evolution Reflects Adaptation to Soil Environmental Stressors in the Genome of the Collembolan Orchesella cincta.</title>
        <authorList>
            <person name="Faddeeva-Vakhrusheva A."/>
            <person name="Derks M.F."/>
            <person name="Anvar S.Y."/>
            <person name="Agamennone V."/>
            <person name="Suring W."/>
            <person name="Smit S."/>
            <person name="van Straalen N.M."/>
            <person name="Roelofs D."/>
        </authorList>
    </citation>
    <scope>NUCLEOTIDE SEQUENCE [LARGE SCALE GENOMIC DNA]</scope>
    <source>
        <tissue evidence="5">Mixed pool</tissue>
    </source>
</reference>
<dbReference type="GO" id="GO:0005634">
    <property type="term" value="C:nucleus"/>
    <property type="evidence" value="ECO:0007669"/>
    <property type="project" value="UniProtKB-SubCell"/>
</dbReference>
<dbReference type="Pfam" id="PF00385">
    <property type="entry name" value="Chromo"/>
    <property type="match status" value="2"/>
</dbReference>
<dbReference type="OrthoDB" id="1430630at2759"/>
<dbReference type="AlphaFoldDB" id="A0A1D2M2N8"/>
<protein>
    <submittedName>
        <fullName evidence="5">Chromobox protein 3</fullName>
    </submittedName>
</protein>
<feature type="domain" description="Chromo" evidence="4">
    <location>
        <begin position="143"/>
        <end position="196"/>
    </location>
</feature>
<evidence type="ECO:0000313" key="6">
    <source>
        <dbReference type="Proteomes" id="UP000094527"/>
    </source>
</evidence>
<feature type="compositionally biased region" description="Basic and acidic residues" evidence="3">
    <location>
        <begin position="133"/>
        <end position="143"/>
    </location>
</feature>
<feature type="domain" description="Chromo" evidence="4">
    <location>
        <begin position="51"/>
        <end position="110"/>
    </location>
</feature>
<dbReference type="EMBL" id="LJIJ01005950">
    <property type="protein sequence ID" value="ODM87181.1"/>
    <property type="molecule type" value="Genomic_DNA"/>
</dbReference>
<feature type="region of interest" description="Disordered" evidence="3">
    <location>
        <begin position="101"/>
        <end position="143"/>
    </location>
</feature>
<dbReference type="InterPro" id="IPR000953">
    <property type="entry name" value="Chromo/chromo_shadow_dom"/>
</dbReference>
<dbReference type="InterPro" id="IPR023780">
    <property type="entry name" value="Chromo_domain"/>
</dbReference>
<dbReference type="Gene3D" id="2.40.50.40">
    <property type="match status" value="2"/>
</dbReference>
<dbReference type="CDD" id="cd00024">
    <property type="entry name" value="CD_CSD"/>
    <property type="match status" value="2"/>
</dbReference>
<dbReference type="SUPFAM" id="SSF54160">
    <property type="entry name" value="Chromo domain-like"/>
    <property type="match status" value="2"/>
</dbReference>
<evidence type="ECO:0000256" key="3">
    <source>
        <dbReference type="SAM" id="MobiDB-lite"/>
    </source>
</evidence>
<evidence type="ECO:0000259" key="4">
    <source>
        <dbReference type="PROSITE" id="PS50013"/>
    </source>
</evidence>
<dbReference type="STRING" id="48709.A0A1D2M2N8"/>
<keyword evidence="6" id="KW-1185">Reference proteome</keyword>
<feature type="compositionally biased region" description="Basic and acidic residues" evidence="3">
    <location>
        <begin position="102"/>
        <end position="117"/>
    </location>
</feature>
<dbReference type="PANTHER" id="PTHR22812">
    <property type="entry name" value="CHROMOBOX PROTEIN"/>
    <property type="match status" value="1"/>
</dbReference>
<dbReference type="Proteomes" id="UP000094527">
    <property type="component" value="Unassembled WGS sequence"/>
</dbReference>
<proteinExistence type="predicted"/>
<name>A0A1D2M2N8_ORCCI</name>
<feature type="region of interest" description="Disordered" evidence="3">
    <location>
        <begin position="1"/>
        <end position="37"/>
    </location>
</feature>
<gene>
    <name evidence="5" type="ORF">Ocin01_19502</name>
</gene>
<sequence length="196" mass="23036">MAEGADKHVSAVQAECDSDDDLFHPKDESPETVEFADLGSLVDPISASDKDNVQEIIYMRKEEGVQEFLIRWRGHHEFQSTWEKEEDLKPWQSLIDKFVSQELREEGKPKPPQDPTKRGRGRPVVANPKRKRKTEDKSVEDANTEEKIVKRLVLMRKRKNKREFLVEWEGYSPEESTWEFEEYLCCPDLIIEFLKK</sequence>
<evidence type="ECO:0000313" key="5">
    <source>
        <dbReference type="EMBL" id="ODM87181.1"/>
    </source>
</evidence>
<organism evidence="5 6">
    <name type="scientific">Orchesella cincta</name>
    <name type="common">Springtail</name>
    <name type="synonym">Podura cincta</name>
    <dbReference type="NCBI Taxonomy" id="48709"/>
    <lineage>
        <taxon>Eukaryota</taxon>
        <taxon>Metazoa</taxon>
        <taxon>Ecdysozoa</taxon>
        <taxon>Arthropoda</taxon>
        <taxon>Hexapoda</taxon>
        <taxon>Collembola</taxon>
        <taxon>Entomobryomorpha</taxon>
        <taxon>Entomobryoidea</taxon>
        <taxon>Orchesellidae</taxon>
        <taxon>Orchesellinae</taxon>
        <taxon>Orchesella</taxon>
    </lineage>
</organism>